<evidence type="ECO:0000313" key="3">
    <source>
        <dbReference type="EMBL" id="MFC2927144.1"/>
    </source>
</evidence>
<dbReference type="Gene3D" id="3.40.630.10">
    <property type="entry name" value="Zn peptidases"/>
    <property type="match status" value="1"/>
</dbReference>
<keyword evidence="4" id="KW-1185">Reference proteome</keyword>
<dbReference type="PROSITE" id="PS51257">
    <property type="entry name" value="PROKAR_LIPOPROTEIN"/>
    <property type="match status" value="1"/>
</dbReference>
<evidence type="ECO:0000256" key="1">
    <source>
        <dbReference type="SAM" id="SignalP"/>
    </source>
</evidence>
<evidence type="ECO:0000313" key="4">
    <source>
        <dbReference type="Proteomes" id="UP001595379"/>
    </source>
</evidence>
<dbReference type="Pfam" id="PF04389">
    <property type="entry name" value="Peptidase_M28"/>
    <property type="match status" value="1"/>
</dbReference>
<proteinExistence type="predicted"/>
<feature type="domain" description="Peptidase M28" evidence="2">
    <location>
        <begin position="94"/>
        <end position="293"/>
    </location>
</feature>
<dbReference type="PANTHER" id="PTHR12147:SF26">
    <property type="entry name" value="PEPTIDASE M28 DOMAIN-CONTAINING PROTEIN"/>
    <property type="match status" value="1"/>
</dbReference>
<dbReference type="Proteomes" id="UP001595379">
    <property type="component" value="Unassembled WGS sequence"/>
</dbReference>
<sequence length="324" mass="35088">MRNWILALGIAATACATAGVGADSHPIDRETALSDLRILSADDMDGRGTGTEGAERARAYITGRFEEIGIVPAFEDYQHAFTYQRQGASHDGINLVGLIEGTADSDTVMIVTAHYDHLGNCGGQICNGADDNASGVAALLAVAADFVANPPEHDIYFAALDAEEVGLQGAAALVNDFPVDLDRLALNVNLDMLGYQTENELPAAGAFHYPFLRDRVARAEVVEPVILIQGYDSPEWGPNGDWTFASDHGPFHRAGIPFIYYGVDFHEHYHQPTDEYEVMTLDFFVGATETVLNAVRLFDSELDAIRDERDAARTARPTKPGMGQ</sequence>
<dbReference type="InterPro" id="IPR045175">
    <property type="entry name" value="M28_fam"/>
</dbReference>
<gene>
    <name evidence="3" type="ORF">ACFOOR_13590</name>
</gene>
<organism evidence="3 4">
    <name type="scientific">Hyphobacterium vulgare</name>
    <dbReference type="NCBI Taxonomy" id="1736751"/>
    <lineage>
        <taxon>Bacteria</taxon>
        <taxon>Pseudomonadati</taxon>
        <taxon>Pseudomonadota</taxon>
        <taxon>Alphaproteobacteria</taxon>
        <taxon>Maricaulales</taxon>
        <taxon>Maricaulaceae</taxon>
        <taxon>Hyphobacterium</taxon>
    </lineage>
</organism>
<accession>A0ABV7A0M7</accession>
<dbReference type="InterPro" id="IPR007484">
    <property type="entry name" value="Peptidase_M28"/>
</dbReference>
<dbReference type="RefSeq" id="WP_343163372.1">
    <property type="nucleotide sequence ID" value="NZ_JBHRSV010000028.1"/>
</dbReference>
<keyword evidence="1" id="KW-0732">Signal</keyword>
<dbReference type="EMBL" id="JBHRSV010000028">
    <property type="protein sequence ID" value="MFC2927144.1"/>
    <property type="molecule type" value="Genomic_DNA"/>
</dbReference>
<name>A0ABV7A0M7_9PROT</name>
<dbReference type="SUPFAM" id="SSF53187">
    <property type="entry name" value="Zn-dependent exopeptidases"/>
    <property type="match status" value="1"/>
</dbReference>
<reference evidence="4" key="1">
    <citation type="journal article" date="2019" name="Int. J. Syst. Evol. Microbiol.">
        <title>The Global Catalogue of Microorganisms (GCM) 10K type strain sequencing project: providing services to taxonomists for standard genome sequencing and annotation.</title>
        <authorList>
            <consortium name="The Broad Institute Genomics Platform"/>
            <consortium name="The Broad Institute Genome Sequencing Center for Infectious Disease"/>
            <person name="Wu L."/>
            <person name="Ma J."/>
        </authorList>
    </citation>
    <scope>NUCLEOTIDE SEQUENCE [LARGE SCALE GENOMIC DNA]</scope>
    <source>
        <strain evidence="4">KCTC 52487</strain>
    </source>
</reference>
<evidence type="ECO:0000259" key="2">
    <source>
        <dbReference type="Pfam" id="PF04389"/>
    </source>
</evidence>
<protein>
    <submittedName>
        <fullName evidence="3">M28 family peptidase</fullName>
    </submittedName>
</protein>
<feature type="signal peptide" evidence="1">
    <location>
        <begin position="1"/>
        <end position="18"/>
    </location>
</feature>
<dbReference type="PANTHER" id="PTHR12147">
    <property type="entry name" value="METALLOPEPTIDASE M28 FAMILY MEMBER"/>
    <property type="match status" value="1"/>
</dbReference>
<comment type="caution">
    <text evidence="3">The sequence shown here is derived from an EMBL/GenBank/DDBJ whole genome shotgun (WGS) entry which is preliminary data.</text>
</comment>
<feature type="chain" id="PRO_5047145265" evidence="1">
    <location>
        <begin position="19"/>
        <end position="324"/>
    </location>
</feature>